<dbReference type="PANTHER" id="PTHR47271:SF2">
    <property type="entry name" value="ARGININE DEIMINASE"/>
    <property type="match status" value="1"/>
</dbReference>
<comment type="pathway">
    <text evidence="1">Amino-acid degradation; L-arginine degradation via ADI pathway; carbamoyl phosphate from L-arginine: step 1/2.</text>
</comment>
<evidence type="ECO:0000313" key="6">
    <source>
        <dbReference type="EMBL" id="MFD2523234.1"/>
    </source>
</evidence>
<organism evidence="6 7">
    <name type="scientific">Emticicia soli</name>
    <dbReference type="NCBI Taxonomy" id="2027878"/>
    <lineage>
        <taxon>Bacteria</taxon>
        <taxon>Pseudomonadati</taxon>
        <taxon>Bacteroidota</taxon>
        <taxon>Cytophagia</taxon>
        <taxon>Cytophagales</taxon>
        <taxon>Leadbetterellaceae</taxon>
        <taxon>Emticicia</taxon>
    </lineage>
</organism>
<dbReference type="Proteomes" id="UP001597510">
    <property type="component" value="Unassembled WGS sequence"/>
</dbReference>
<comment type="caution">
    <text evidence="6">The sequence shown here is derived from an EMBL/GenBank/DDBJ whole genome shotgun (WGS) entry which is preliminary data.</text>
</comment>
<comment type="catalytic activity">
    <reaction evidence="5">
        <text>L-arginine + H2O = L-citrulline + NH4(+)</text>
        <dbReference type="Rhea" id="RHEA:19597"/>
        <dbReference type="ChEBI" id="CHEBI:15377"/>
        <dbReference type="ChEBI" id="CHEBI:28938"/>
        <dbReference type="ChEBI" id="CHEBI:32682"/>
        <dbReference type="ChEBI" id="CHEBI:57743"/>
        <dbReference type="EC" id="3.5.3.6"/>
    </reaction>
</comment>
<proteinExistence type="inferred from homology"/>
<sequence length="478" mass="54788">MQNIFVSSEVGTLRRLIIHSPDSGLGKVVPSKAQDWLFEDIVHLETMRRDEYDYYVKILLYFLDPEKVKGKLHEIDADTSRDFYKPENKNYFRSDKVIEFETLLADILAMPEVRTQLIAAVCAVEECSFGFQKELADMAVIDLAKVLITGTMPNNKMLFPPIPNLIFTRDIGIVVNDHLLLNKPAKYARTRESLLAKYIFFNHDIFADLRNKIIEVTEDENHFLLPEDEQEDRLNTLEGGDVMMVAPNHLLIGVSERTSVEAARQAIDLLFERKVVKKVTIIKIPQKRDYMHIDTIFTQIKCNVWVLLGSLGRVKEEAEKQKTWEKLGQKPSYETLIIKQFIDKADGVKIKDFDNLEDLLTSITRDDLNCYDDIKFIYSGNNQFPYGAREQWTDSCNLLALKEGVAIGYDRNDHTAEAFRNAGFKTINAIDLLQKFENNELSPETLTNTIIMLPSAELSRARGGSHCMSLPILRENVI</sequence>
<dbReference type="PANTHER" id="PTHR47271">
    <property type="entry name" value="ARGININE DEIMINASE"/>
    <property type="match status" value="1"/>
</dbReference>
<reference evidence="7" key="1">
    <citation type="journal article" date="2019" name="Int. J. Syst. Evol. Microbiol.">
        <title>The Global Catalogue of Microorganisms (GCM) 10K type strain sequencing project: providing services to taxonomists for standard genome sequencing and annotation.</title>
        <authorList>
            <consortium name="The Broad Institute Genomics Platform"/>
            <consortium name="The Broad Institute Genome Sequencing Center for Infectious Disease"/>
            <person name="Wu L."/>
            <person name="Ma J."/>
        </authorList>
    </citation>
    <scope>NUCLEOTIDE SEQUENCE [LARGE SCALE GENOMIC DNA]</scope>
    <source>
        <strain evidence="7">KCTC 52344</strain>
    </source>
</reference>
<dbReference type="Pfam" id="PF02274">
    <property type="entry name" value="ADI"/>
    <property type="match status" value="1"/>
</dbReference>
<dbReference type="EC" id="3.5.3.6" evidence="3"/>
<evidence type="ECO:0000256" key="4">
    <source>
        <dbReference type="ARBA" id="ARBA00022801"/>
    </source>
</evidence>
<dbReference type="Gene3D" id="3.75.10.10">
    <property type="entry name" value="L-arginine/glycine Amidinotransferase, Chain A"/>
    <property type="match status" value="1"/>
</dbReference>
<evidence type="ECO:0000313" key="7">
    <source>
        <dbReference type="Proteomes" id="UP001597510"/>
    </source>
</evidence>
<evidence type="ECO:0000256" key="2">
    <source>
        <dbReference type="ARBA" id="ARBA00010206"/>
    </source>
</evidence>
<evidence type="ECO:0000256" key="5">
    <source>
        <dbReference type="ARBA" id="ARBA00049429"/>
    </source>
</evidence>
<evidence type="ECO:0000256" key="3">
    <source>
        <dbReference type="ARBA" id="ARBA00012171"/>
    </source>
</evidence>
<keyword evidence="7" id="KW-1185">Reference proteome</keyword>
<gene>
    <name evidence="6" type="ORF">ACFSR2_20210</name>
</gene>
<evidence type="ECO:0000256" key="1">
    <source>
        <dbReference type="ARBA" id="ARBA00005213"/>
    </source>
</evidence>
<keyword evidence="4" id="KW-0378">Hydrolase</keyword>
<protein>
    <recommendedName>
        <fullName evidence="3">arginine deiminase</fullName>
        <ecNumber evidence="3">3.5.3.6</ecNumber>
    </recommendedName>
</protein>
<dbReference type="EMBL" id="JBHULC010000027">
    <property type="protein sequence ID" value="MFD2523234.1"/>
    <property type="molecule type" value="Genomic_DNA"/>
</dbReference>
<dbReference type="RefSeq" id="WP_340239204.1">
    <property type="nucleotide sequence ID" value="NZ_JBBEWC010000012.1"/>
</dbReference>
<dbReference type="InterPro" id="IPR003876">
    <property type="entry name" value="Arg_deiminase"/>
</dbReference>
<name>A0ABW5JDA5_9BACT</name>
<dbReference type="PRINTS" id="PR01466">
    <property type="entry name" value="ARGDEIMINASE"/>
</dbReference>
<accession>A0ABW5JDA5</accession>
<dbReference type="SUPFAM" id="SSF55909">
    <property type="entry name" value="Pentein"/>
    <property type="match status" value="1"/>
</dbReference>
<comment type="similarity">
    <text evidence="2">Belongs to the arginine deiminase family.</text>
</comment>